<dbReference type="GO" id="GO:0008444">
    <property type="term" value="F:CDP-diacylglycerol-glycerol-3-phosphate 3-phosphatidyltransferase activity"/>
    <property type="evidence" value="ECO:0007669"/>
    <property type="project" value="UniProtKB-EC"/>
</dbReference>
<dbReference type="GO" id="GO:0005739">
    <property type="term" value="C:mitochondrion"/>
    <property type="evidence" value="ECO:0007669"/>
    <property type="project" value="UniProtKB-SubCell"/>
</dbReference>
<accession>A0ABD1Y704</accession>
<evidence type="ECO:0000313" key="9">
    <source>
        <dbReference type="Proteomes" id="UP001605036"/>
    </source>
</evidence>
<proteinExistence type="inferred from homology"/>
<organism evidence="8 9">
    <name type="scientific">Riccia fluitans</name>
    <dbReference type="NCBI Taxonomy" id="41844"/>
    <lineage>
        <taxon>Eukaryota</taxon>
        <taxon>Viridiplantae</taxon>
        <taxon>Streptophyta</taxon>
        <taxon>Embryophyta</taxon>
        <taxon>Marchantiophyta</taxon>
        <taxon>Marchantiopsida</taxon>
        <taxon>Marchantiidae</taxon>
        <taxon>Marchantiales</taxon>
        <taxon>Ricciaceae</taxon>
        <taxon>Riccia</taxon>
    </lineage>
</organism>
<evidence type="ECO:0000256" key="7">
    <source>
        <dbReference type="RuleBase" id="RU365024"/>
    </source>
</evidence>
<dbReference type="Gene3D" id="3.30.870.10">
    <property type="entry name" value="Endonuclease Chain A"/>
    <property type="match status" value="1"/>
</dbReference>
<evidence type="ECO:0000256" key="3">
    <source>
        <dbReference type="ARBA" id="ARBA00022737"/>
    </source>
</evidence>
<dbReference type="EC" id="2.7.8.5" evidence="7"/>
<dbReference type="PANTHER" id="PTHR12586:SF1">
    <property type="entry name" value="CDP-DIACYLGLYCEROL--GLYCEROL-3-PHOSPHATE 3-PHOSPHATIDYLTRANSFERASE, MITOCHONDRIAL"/>
    <property type="match status" value="1"/>
</dbReference>
<gene>
    <name evidence="8" type="ORF">R1flu_002735</name>
</gene>
<keyword evidence="7" id="KW-0547">Nucleotide-binding</keyword>
<protein>
    <recommendedName>
        <fullName evidence="7">CDP-diacylglycerol--glycerol-3-phosphate 3-phosphatidyltransferase</fullName>
        <ecNumber evidence="7">2.7.8.5</ecNumber>
    </recommendedName>
</protein>
<comment type="function">
    <text evidence="7">Functions in the biosynthesis of the anionic phospholipids phosphatidylglycerol and cardiolipin.</text>
</comment>
<keyword evidence="1 7" id="KW-0444">Lipid biosynthesis</keyword>
<evidence type="ECO:0000256" key="5">
    <source>
        <dbReference type="ARBA" id="ARBA00023209"/>
    </source>
</evidence>
<keyword evidence="3" id="KW-0677">Repeat</keyword>
<keyword evidence="5 7" id="KW-0594">Phospholipid biosynthesis</keyword>
<comment type="pathway">
    <text evidence="7">Phospholipid metabolism; phosphatidylglycerol biosynthesis; phosphatidylglycerol from CDP-diacylglycerol: step 1/2.</text>
</comment>
<dbReference type="AlphaFoldDB" id="A0ABD1Y704"/>
<dbReference type="InterPro" id="IPR016270">
    <property type="entry name" value="PGS1"/>
</dbReference>
<evidence type="ECO:0000313" key="8">
    <source>
        <dbReference type="EMBL" id="KAL2622530.1"/>
    </source>
</evidence>
<dbReference type="GO" id="GO:0005524">
    <property type="term" value="F:ATP binding"/>
    <property type="evidence" value="ECO:0007669"/>
    <property type="project" value="UniProtKB-KW"/>
</dbReference>
<comment type="subcellular location">
    <subcellularLocation>
        <location evidence="7">Mitochondrion</location>
    </subcellularLocation>
</comment>
<evidence type="ECO:0000256" key="2">
    <source>
        <dbReference type="ARBA" id="ARBA00022679"/>
    </source>
</evidence>
<name>A0ABD1Y704_9MARC</name>
<evidence type="ECO:0000256" key="1">
    <source>
        <dbReference type="ARBA" id="ARBA00022516"/>
    </source>
</evidence>
<dbReference type="GO" id="GO:0008654">
    <property type="term" value="P:phospholipid biosynthetic process"/>
    <property type="evidence" value="ECO:0007669"/>
    <property type="project" value="UniProtKB-KW"/>
</dbReference>
<keyword evidence="2 7" id="KW-0808">Transferase</keyword>
<sequence>MGSLAMRIVTDRCSRGVSALLPLLWTPLWLRQQEKRRMFVTCAADVNVRNDCQQKLLNVLSASSRMIPLRGDQISLLDTPRDFYEAIKDGIRNSRKRVVMASLYIGTGQLESELMPLQTTRRLR</sequence>
<keyword evidence="7" id="KW-0496">Mitochondrion</keyword>
<evidence type="ECO:0000256" key="4">
    <source>
        <dbReference type="ARBA" id="ARBA00023098"/>
    </source>
</evidence>
<keyword evidence="6 7" id="KW-1208">Phospholipid metabolism</keyword>
<dbReference type="SUPFAM" id="SSF56024">
    <property type="entry name" value="Phospholipase D/nuclease"/>
    <property type="match status" value="1"/>
</dbReference>
<keyword evidence="7" id="KW-0067">ATP-binding</keyword>
<keyword evidence="4 7" id="KW-0443">Lipid metabolism</keyword>
<comment type="similarity">
    <text evidence="7">Belongs to the CDP-alcohol phosphatidyltransferase class-II family.</text>
</comment>
<evidence type="ECO:0000256" key="6">
    <source>
        <dbReference type="ARBA" id="ARBA00023264"/>
    </source>
</evidence>
<comment type="caution">
    <text evidence="8">The sequence shown here is derived from an EMBL/GenBank/DDBJ whole genome shotgun (WGS) entry which is preliminary data.</text>
</comment>
<reference evidence="8 9" key="1">
    <citation type="submission" date="2024-09" db="EMBL/GenBank/DDBJ databases">
        <title>Chromosome-scale assembly of Riccia fluitans.</title>
        <authorList>
            <person name="Paukszto L."/>
            <person name="Sawicki J."/>
            <person name="Karawczyk K."/>
            <person name="Piernik-Szablinska J."/>
            <person name="Szczecinska M."/>
            <person name="Mazdziarz M."/>
        </authorList>
    </citation>
    <scope>NUCLEOTIDE SEQUENCE [LARGE SCALE GENOMIC DNA]</scope>
    <source>
        <strain evidence="8">Rf_01</strain>
        <tissue evidence="8">Aerial parts of the thallus</tissue>
    </source>
</reference>
<dbReference type="EMBL" id="JBHFFA010000006">
    <property type="protein sequence ID" value="KAL2622530.1"/>
    <property type="molecule type" value="Genomic_DNA"/>
</dbReference>
<dbReference type="Proteomes" id="UP001605036">
    <property type="component" value="Unassembled WGS sequence"/>
</dbReference>
<comment type="catalytic activity">
    <reaction evidence="7">
        <text>a CDP-1,2-diacyl-sn-glycerol + sn-glycerol 3-phosphate = a 1,2-diacyl-sn-glycero-3-phospho-(1'-sn-glycero-3'-phosphate) + CMP + H(+)</text>
        <dbReference type="Rhea" id="RHEA:12593"/>
        <dbReference type="ChEBI" id="CHEBI:15378"/>
        <dbReference type="ChEBI" id="CHEBI:57597"/>
        <dbReference type="ChEBI" id="CHEBI:58332"/>
        <dbReference type="ChEBI" id="CHEBI:60110"/>
        <dbReference type="ChEBI" id="CHEBI:60377"/>
        <dbReference type="EC" id="2.7.8.5"/>
    </reaction>
</comment>
<dbReference type="PANTHER" id="PTHR12586">
    <property type="entry name" value="CDP-DIACYLGLYCEROL--SERINE O-PHOSPHATIDYLTRANSFERASE"/>
    <property type="match status" value="1"/>
</dbReference>
<keyword evidence="9" id="KW-1185">Reference proteome</keyword>